<feature type="chain" id="PRO_5046233998" evidence="1">
    <location>
        <begin position="20"/>
        <end position="50"/>
    </location>
</feature>
<dbReference type="RefSeq" id="WP_289364186.1">
    <property type="nucleotide sequence ID" value="NZ_JAUCBP010000006.1"/>
</dbReference>
<protein>
    <submittedName>
        <fullName evidence="2">Uncharacterized protein</fullName>
    </submittedName>
</protein>
<dbReference type="EMBL" id="JAUCBP010000006">
    <property type="protein sequence ID" value="MDM7859985.1"/>
    <property type="molecule type" value="Genomic_DNA"/>
</dbReference>
<accession>A0ABT7SUZ3</accession>
<reference evidence="2 3" key="1">
    <citation type="submission" date="2023-06" db="EMBL/GenBank/DDBJ databases">
        <title>Alteromonas sp. ASW11-36 isolated from intertidal sand.</title>
        <authorList>
            <person name="Li Y."/>
        </authorList>
    </citation>
    <scope>NUCLEOTIDE SEQUENCE [LARGE SCALE GENOMIC DNA]</scope>
    <source>
        <strain evidence="2 3">ASW11-36</strain>
    </source>
</reference>
<comment type="caution">
    <text evidence="2">The sequence shown here is derived from an EMBL/GenBank/DDBJ whole genome shotgun (WGS) entry which is preliminary data.</text>
</comment>
<evidence type="ECO:0000313" key="3">
    <source>
        <dbReference type="Proteomes" id="UP001234343"/>
    </source>
</evidence>
<sequence length="50" mass="5413">MLKAFAIALVMSTAQPAVATEEGAKAPTVSESIVVVEKPMGKKRPRNRRF</sequence>
<feature type="signal peptide" evidence="1">
    <location>
        <begin position="1"/>
        <end position="19"/>
    </location>
</feature>
<proteinExistence type="predicted"/>
<evidence type="ECO:0000256" key="1">
    <source>
        <dbReference type="SAM" id="SignalP"/>
    </source>
</evidence>
<keyword evidence="1" id="KW-0732">Signal</keyword>
<dbReference type="Proteomes" id="UP001234343">
    <property type="component" value="Unassembled WGS sequence"/>
</dbReference>
<keyword evidence="3" id="KW-1185">Reference proteome</keyword>
<name>A0ABT7SUZ3_9ALTE</name>
<gene>
    <name evidence="2" type="ORF">QTP81_05175</name>
</gene>
<organism evidence="2 3">
    <name type="scientific">Alteromonas arenosi</name>
    <dbReference type="NCBI Taxonomy" id="3055817"/>
    <lineage>
        <taxon>Bacteria</taxon>
        <taxon>Pseudomonadati</taxon>
        <taxon>Pseudomonadota</taxon>
        <taxon>Gammaproteobacteria</taxon>
        <taxon>Alteromonadales</taxon>
        <taxon>Alteromonadaceae</taxon>
        <taxon>Alteromonas/Salinimonas group</taxon>
        <taxon>Alteromonas</taxon>
    </lineage>
</organism>
<evidence type="ECO:0000313" key="2">
    <source>
        <dbReference type="EMBL" id="MDM7859985.1"/>
    </source>
</evidence>